<accession>A0A4D6YI55</accession>
<evidence type="ECO:0000256" key="2">
    <source>
        <dbReference type="ARBA" id="ARBA00023274"/>
    </source>
</evidence>
<protein>
    <recommendedName>
        <fullName evidence="3">Small ribosomal subunit protein uS15</fullName>
    </recommendedName>
</protein>
<comment type="subunit">
    <text evidence="3">Part of the 30S ribosomal subunit. Forms a bridge to the 50S subunit in the 70S ribosome, contacting the 23S rRNA.</text>
</comment>
<dbReference type="PROSITE" id="PS00362">
    <property type="entry name" value="RIBOSOMAL_S15"/>
    <property type="match status" value="1"/>
</dbReference>
<evidence type="ECO:0000313" key="7">
    <source>
        <dbReference type="Proteomes" id="UP000298685"/>
    </source>
</evidence>
<name>A0A4D6YI55_9GAMM</name>
<dbReference type="NCBIfam" id="TIGR00952">
    <property type="entry name" value="S15_bact"/>
    <property type="match status" value="1"/>
</dbReference>
<dbReference type="PANTHER" id="PTHR23321">
    <property type="entry name" value="RIBOSOMAL PROTEIN S15, BACTERIAL AND ORGANELLAR"/>
    <property type="match status" value="1"/>
</dbReference>
<dbReference type="SMART" id="SM01387">
    <property type="entry name" value="Ribosomal_S15"/>
    <property type="match status" value="1"/>
</dbReference>
<reference evidence="6 7" key="1">
    <citation type="submission" date="2018-10" db="EMBL/GenBank/DDBJ databases">
        <title>Comparative functional genomics of the obligate endosymbiont Buchnera aphidicola.</title>
        <authorList>
            <person name="Chong R.A."/>
        </authorList>
    </citation>
    <scope>NUCLEOTIDE SEQUENCE [LARGE SCALE GENOMIC DNA]</scope>
    <source>
        <strain evidence="6 7">Ska</strain>
    </source>
</reference>
<dbReference type="PANTHER" id="PTHR23321:SF26">
    <property type="entry name" value="SMALL RIBOSOMAL SUBUNIT PROTEIN US15M"/>
    <property type="match status" value="1"/>
</dbReference>
<comment type="function">
    <text evidence="3">Forms an intersubunit bridge (bridge B4) with the 23S rRNA of the 50S subunit in the ribosome.</text>
</comment>
<dbReference type="SUPFAM" id="SSF47060">
    <property type="entry name" value="S15/NS1 RNA-binding domain"/>
    <property type="match status" value="1"/>
</dbReference>
<dbReference type="GO" id="GO:0019843">
    <property type="term" value="F:rRNA binding"/>
    <property type="evidence" value="ECO:0007669"/>
    <property type="project" value="UniProtKB-UniRule"/>
</dbReference>
<comment type="function">
    <text evidence="3 5">One of the primary rRNA binding proteins, it binds directly to 16S rRNA where it helps nucleate assembly of the platform of the 30S subunit by binding and bridging several RNA helices of the 16S rRNA.</text>
</comment>
<organism evidence="6 7">
    <name type="scientific">Buchnera aphidicola</name>
    <name type="common">Sarucallis kahawaluokalani</name>
    <dbReference type="NCBI Taxonomy" id="1241878"/>
    <lineage>
        <taxon>Bacteria</taxon>
        <taxon>Pseudomonadati</taxon>
        <taxon>Pseudomonadota</taxon>
        <taxon>Gammaproteobacteria</taxon>
        <taxon>Enterobacterales</taxon>
        <taxon>Erwiniaceae</taxon>
        <taxon>Buchnera</taxon>
    </lineage>
</organism>
<keyword evidence="2 3" id="KW-0687">Ribonucleoprotein</keyword>
<dbReference type="Gene3D" id="1.10.287.10">
    <property type="entry name" value="S15/NS1, RNA-binding"/>
    <property type="match status" value="1"/>
</dbReference>
<evidence type="ECO:0000256" key="3">
    <source>
        <dbReference type="HAMAP-Rule" id="MF_01343"/>
    </source>
</evidence>
<dbReference type="GO" id="GO:0006412">
    <property type="term" value="P:translation"/>
    <property type="evidence" value="ECO:0007669"/>
    <property type="project" value="UniProtKB-UniRule"/>
</dbReference>
<dbReference type="Pfam" id="PF00312">
    <property type="entry name" value="Ribosomal_S15"/>
    <property type="match status" value="1"/>
</dbReference>
<dbReference type="EMBL" id="CP032999">
    <property type="protein sequence ID" value="QCI26041.1"/>
    <property type="molecule type" value="Genomic_DNA"/>
</dbReference>
<dbReference type="GO" id="GO:0003735">
    <property type="term" value="F:structural constituent of ribosome"/>
    <property type="evidence" value="ECO:0007669"/>
    <property type="project" value="InterPro"/>
</dbReference>
<dbReference type="Proteomes" id="UP000298685">
    <property type="component" value="Chromosome"/>
</dbReference>
<dbReference type="InterPro" id="IPR009068">
    <property type="entry name" value="uS15_NS1_RNA-bd_sf"/>
</dbReference>
<dbReference type="GO" id="GO:0022627">
    <property type="term" value="C:cytosolic small ribosomal subunit"/>
    <property type="evidence" value="ECO:0007669"/>
    <property type="project" value="TreeGrafter"/>
</dbReference>
<comment type="similarity">
    <text evidence="3 4">Belongs to the universal ribosomal protein uS15 family.</text>
</comment>
<keyword evidence="1 3" id="KW-0689">Ribosomal protein</keyword>
<evidence type="ECO:0000313" key="6">
    <source>
        <dbReference type="EMBL" id="QCI26041.1"/>
    </source>
</evidence>
<dbReference type="HAMAP" id="MF_01343_B">
    <property type="entry name" value="Ribosomal_uS15_B"/>
    <property type="match status" value="1"/>
</dbReference>
<dbReference type="OrthoDB" id="9799262at2"/>
<dbReference type="InterPro" id="IPR000589">
    <property type="entry name" value="Ribosomal_uS15"/>
</dbReference>
<evidence type="ECO:0000256" key="5">
    <source>
        <dbReference type="RuleBase" id="RU004524"/>
    </source>
</evidence>
<dbReference type="Gene3D" id="6.10.250.3130">
    <property type="match status" value="1"/>
</dbReference>
<keyword evidence="3 5" id="KW-0699">rRNA-binding</keyword>
<proteinExistence type="inferred from homology"/>
<dbReference type="CDD" id="cd00677">
    <property type="entry name" value="S15_NS1_EPRS_RNA-bind"/>
    <property type="match status" value="1"/>
</dbReference>
<keyword evidence="3 5" id="KW-0694">RNA-binding</keyword>
<dbReference type="RefSeq" id="WP_158350654.1">
    <property type="nucleotide sequence ID" value="NZ_CP032999.1"/>
</dbReference>
<dbReference type="AlphaFoldDB" id="A0A4D6YI55"/>
<evidence type="ECO:0000256" key="4">
    <source>
        <dbReference type="RuleBase" id="RU003919"/>
    </source>
</evidence>
<dbReference type="InterPro" id="IPR005290">
    <property type="entry name" value="Ribosomal_uS15_bac-type"/>
</dbReference>
<gene>
    <name evidence="3" type="primary">rpsO</name>
    <name evidence="6" type="ORF">D9V78_01265</name>
</gene>
<evidence type="ECO:0000256" key="1">
    <source>
        <dbReference type="ARBA" id="ARBA00022980"/>
    </source>
</evidence>
<sequence length="86" mass="10226">MKNLKKKIILTYSTNIKNTGLSEVQIAMLSARINFLKKHFDIHQKDFSSKRGLLKIVSQRRKLLNYLKNTNTIRYNNILKKLELRH</sequence>